<organism evidence="1 2">
    <name type="scientific">Acropora cervicornis</name>
    <name type="common">Staghorn coral</name>
    <dbReference type="NCBI Taxonomy" id="6130"/>
    <lineage>
        <taxon>Eukaryota</taxon>
        <taxon>Metazoa</taxon>
        <taxon>Cnidaria</taxon>
        <taxon>Anthozoa</taxon>
        <taxon>Hexacorallia</taxon>
        <taxon>Scleractinia</taxon>
        <taxon>Astrocoeniina</taxon>
        <taxon>Acroporidae</taxon>
        <taxon>Acropora</taxon>
    </lineage>
</organism>
<sequence length="94" mass="10599">MTEMFGSKEEFACPRYSSRDDYIGILSAYNARIPQSKAFQNGISMPGEVACSSFRAAKIMKEQRKFVTQPGASESYVFLAEFGFHADMFMKKNS</sequence>
<protein>
    <submittedName>
        <fullName evidence="1">Uncharacterized protein</fullName>
    </submittedName>
</protein>
<accession>A0AAD9Q494</accession>
<comment type="caution">
    <text evidence="1">The sequence shown here is derived from an EMBL/GenBank/DDBJ whole genome shotgun (WGS) entry which is preliminary data.</text>
</comment>
<dbReference type="EMBL" id="JARQWQ010000069">
    <property type="protein sequence ID" value="KAK2554482.1"/>
    <property type="molecule type" value="Genomic_DNA"/>
</dbReference>
<name>A0AAD9Q494_ACRCE</name>
<reference evidence="1" key="2">
    <citation type="journal article" date="2023" name="Science">
        <title>Genomic signatures of disease resistance in endangered staghorn corals.</title>
        <authorList>
            <person name="Vollmer S.V."/>
            <person name="Selwyn J.D."/>
            <person name="Despard B.A."/>
            <person name="Roesel C.L."/>
        </authorList>
    </citation>
    <scope>NUCLEOTIDE SEQUENCE</scope>
    <source>
        <strain evidence="1">K2</strain>
    </source>
</reference>
<keyword evidence="2" id="KW-1185">Reference proteome</keyword>
<evidence type="ECO:0000313" key="1">
    <source>
        <dbReference type="EMBL" id="KAK2554482.1"/>
    </source>
</evidence>
<reference evidence="1" key="1">
    <citation type="journal article" date="2023" name="G3 (Bethesda)">
        <title>Whole genome assembly and annotation of the endangered Caribbean coral Acropora cervicornis.</title>
        <authorList>
            <person name="Selwyn J.D."/>
            <person name="Vollmer S.V."/>
        </authorList>
    </citation>
    <scope>NUCLEOTIDE SEQUENCE</scope>
    <source>
        <strain evidence="1">K2</strain>
    </source>
</reference>
<dbReference type="Proteomes" id="UP001249851">
    <property type="component" value="Unassembled WGS sequence"/>
</dbReference>
<dbReference type="AlphaFoldDB" id="A0AAD9Q494"/>
<gene>
    <name evidence="1" type="ORF">P5673_023920</name>
</gene>
<proteinExistence type="predicted"/>
<evidence type="ECO:0000313" key="2">
    <source>
        <dbReference type="Proteomes" id="UP001249851"/>
    </source>
</evidence>